<evidence type="ECO:0000256" key="2">
    <source>
        <dbReference type="ARBA" id="ARBA00008537"/>
    </source>
</evidence>
<keyword evidence="12" id="KW-1185">Reference proteome</keyword>
<feature type="transmembrane region" description="Helical" evidence="9">
    <location>
        <begin position="366"/>
        <end position="387"/>
    </location>
</feature>
<dbReference type="GO" id="GO:0022857">
    <property type="term" value="F:transmembrane transporter activity"/>
    <property type="evidence" value="ECO:0007669"/>
    <property type="project" value="InterPro"/>
</dbReference>
<keyword evidence="3" id="KW-0813">Transport</keyword>
<keyword evidence="5 9" id="KW-0812">Transmembrane</keyword>
<keyword evidence="7 9" id="KW-0472">Membrane</keyword>
<dbReference type="InterPro" id="IPR004638">
    <property type="entry name" value="EmrB-like"/>
</dbReference>
<dbReference type="Proteomes" id="UP000564644">
    <property type="component" value="Unassembled WGS sequence"/>
</dbReference>
<feature type="transmembrane region" description="Helical" evidence="9">
    <location>
        <begin position="115"/>
        <end position="137"/>
    </location>
</feature>
<evidence type="ECO:0000256" key="6">
    <source>
        <dbReference type="ARBA" id="ARBA00022989"/>
    </source>
</evidence>
<dbReference type="Pfam" id="PF07690">
    <property type="entry name" value="MFS_1"/>
    <property type="match status" value="1"/>
</dbReference>
<dbReference type="GO" id="GO:0005886">
    <property type="term" value="C:plasma membrane"/>
    <property type="evidence" value="ECO:0007669"/>
    <property type="project" value="UniProtKB-SubCell"/>
</dbReference>
<feature type="compositionally biased region" description="Low complexity" evidence="8">
    <location>
        <begin position="483"/>
        <end position="500"/>
    </location>
</feature>
<feature type="transmembrane region" description="Helical" evidence="9">
    <location>
        <begin position="342"/>
        <end position="360"/>
    </location>
</feature>
<dbReference type="PROSITE" id="PS50850">
    <property type="entry name" value="MFS"/>
    <property type="match status" value="1"/>
</dbReference>
<evidence type="ECO:0000256" key="7">
    <source>
        <dbReference type="ARBA" id="ARBA00023136"/>
    </source>
</evidence>
<dbReference type="InterPro" id="IPR036259">
    <property type="entry name" value="MFS_trans_sf"/>
</dbReference>
<dbReference type="AlphaFoldDB" id="A0A7X0SRG3"/>
<protein>
    <submittedName>
        <fullName evidence="11">Multidrug efflux MFS transporter</fullName>
    </submittedName>
</protein>
<dbReference type="CDD" id="cd17503">
    <property type="entry name" value="MFS_LmrB_MDR_like"/>
    <property type="match status" value="1"/>
</dbReference>
<name>A0A7X0SRG3_9BACL</name>
<dbReference type="PANTHER" id="PTHR42718">
    <property type="entry name" value="MAJOR FACILITATOR SUPERFAMILY MULTIDRUG TRANSPORTER MFSC"/>
    <property type="match status" value="1"/>
</dbReference>
<dbReference type="InterPro" id="IPR020846">
    <property type="entry name" value="MFS_dom"/>
</dbReference>
<evidence type="ECO:0000256" key="1">
    <source>
        <dbReference type="ARBA" id="ARBA00004651"/>
    </source>
</evidence>
<feature type="transmembrane region" description="Helical" evidence="9">
    <location>
        <begin position="21"/>
        <end position="47"/>
    </location>
</feature>
<dbReference type="InterPro" id="IPR011701">
    <property type="entry name" value="MFS"/>
</dbReference>
<organism evidence="11 12">
    <name type="scientific">Cohnella zeiphila</name>
    <dbReference type="NCBI Taxonomy" id="2761120"/>
    <lineage>
        <taxon>Bacteria</taxon>
        <taxon>Bacillati</taxon>
        <taxon>Bacillota</taxon>
        <taxon>Bacilli</taxon>
        <taxon>Bacillales</taxon>
        <taxon>Paenibacillaceae</taxon>
        <taxon>Cohnella</taxon>
    </lineage>
</organism>
<feature type="transmembrane region" description="Helical" evidence="9">
    <location>
        <begin position="281"/>
        <end position="301"/>
    </location>
</feature>
<evidence type="ECO:0000256" key="3">
    <source>
        <dbReference type="ARBA" id="ARBA00022448"/>
    </source>
</evidence>
<evidence type="ECO:0000313" key="11">
    <source>
        <dbReference type="EMBL" id="MBB6733560.1"/>
    </source>
</evidence>
<feature type="transmembrane region" description="Helical" evidence="9">
    <location>
        <begin position="149"/>
        <end position="170"/>
    </location>
</feature>
<feature type="transmembrane region" description="Helical" evidence="9">
    <location>
        <begin position="90"/>
        <end position="109"/>
    </location>
</feature>
<proteinExistence type="inferred from homology"/>
<sequence>MSQSPTAPQSGAADAFSIRSIIAPLLAVIVGMIMVILDSTVVNVAIPKLVDYFHTDLKTVQWTVTGYTLALSAVIPLAGWMTDRFGSKQIFLITIALFTIGSVLCSFAQTPEQLILFRVIQGLGGGMVSPIGFAMVFKLAPPNKRGSIMGMLGVPMLLAPALGPVLSGWLVEYVSWHWIFLINLPIGIIALLLGFRFLPRSERQPSTHLDYIGMILAPIAFAMLAYGVSEGGTSWTSAETLTGLCVGGGALILFIFVELLQKQPLLELRVFRSSDFTRGILLAWIAVIALFGAILLIPLYLQNVMGYTPLKTGLILLPQALASAVGMPLSGRLFDKFGARPLAMAGLALISAALFVLSQITQDTGLGTIITALVMMGFGMGLTMMPLNTHVLNSAPRQWVTRVTPLTTAAQQVVVSFAVAGLTGYLTSRIQDHAAKLGAQGPSAAASTAGFGDTFFLAACIAVAGLLLSLALRKPKARPVSGEPDAAAEPKPDPAMMAGH</sequence>
<dbReference type="SUPFAM" id="SSF103473">
    <property type="entry name" value="MFS general substrate transporter"/>
    <property type="match status" value="1"/>
</dbReference>
<comment type="similarity">
    <text evidence="2">Belongs to the major facilitator superfamily. EmrB family.</text>
</comment>
<dbReference type="Gene3D" id="1.20.1720.10">
    <property type="entry name" value="Multidrug resistance protein D"/>
    <property type="match status" value="1"/>
</dbReference>
<feature type="transmembrane region" description="Helical" evidence="9">
    <location>
        <begin position="455"/>
        <end position="472"/>
    </location>
</feature>
<feature type="transmembrane region" description="Helical" evidence="9">
    <location>
        <begin position="209"/>
        <end position="228"/>
    </location>
</feature>
<feature type="transmembrane region" description="Helical" evidence="9">
    <location>
        <begin position="313"/>
        <end position="330"/>
    </location>
</feature>
<keyword evidence="4" id="KW-1003">Cell membrane</keyword>
<evidence type="ECO:0000256" key="4">
    <source>
        <dbReference type="ARBA" id="ARBA00022475"/>
    </source>
</evidence>
<dbReference type="RefSeq" id="WP_185131226.1">
    <property type="nucleotide sequence ID" value="NZ_JACJVO010000028.1"/>
</dbReference>
<gene>
    <name evidence="11" type="ORF">H7C18_21780</name>
</gene>
<reference evidence="11 12" key="1">
    <citation type="submission" date="2020-08" db="EMBL/GenBank/DDBJ databases">
        <title>Cohnella phylogeny.</title>
        <authorList>
            <person name="Dunlap C."/>
        </authorList>
    </citation>
    <scope>NUCLEOTIDE SEQUENCE [LARGE SCALE GENOMIC DNA]</scope>
    <source>
        <strain evidence="11 12">CBP 2801</strain>
    </source>
</reference>
<comment type="subcellular location">
    <subcellularLocation>
        <location evidence="1">Cell membrane</location>
        <topology evidence="1">Multi-pass membrane protein</topology>
    </subcellularLocation>
</comment>
<feature type="transmembrane region" description="Helical" evidence="9">
    <location>
        <begin position="240"/>
        <end position="260"/>
    </location>
</feature>
<dbReference type="EMBL" id="JACJVO010000028">
    <property type="protein sequence ID" value="MBB6733560.1"/>
    <property type="molecule type" value="Genomic_DNA"/>
</dbReference>
<accession>A0A7X0SRG3</accession>
<keyword evidence="6 9" id="KW-1133">Transmembrane helix</keyword>
<feature type="transmembrane region" description="Helical" evidence="9">
    <location>
        <begin position="59"/>
        <end position="78"/>
    </location>
</feature>
<dbReference type="Gene3D" id="1.20.1250.20">
    <property type="entry name" value="MFS general substrate transporter like domains"/>
    <property type="match status" value="1"/>
</dbReference>
<evidence type="ECO:0000256" key="8">
    <source>
        <dbReference type="SAM" id="MobiDB-lite"/>
    </source>
</evidence>
<feature type="transmembrane region" description="Helical" evidence="9">
    <location>
        <begin position="176"/>
        <end position="197"/>
    </location>
</feature>
<evidence type="ECO:0000256" key="9">
    <source>
        <dbReference type="SAM" id="Phobius"/>
    </source>
</evidence>
<dbReference type="PANTHER" id="PTHR42718:SF9">
    <property type="entry name" value="MAJOR FACILITATOR SUPERFAMILY MULTIDRUG TRANSPORTER MFSC"/>
    <property type="match status" value="1"/>
</dbReference>
<feature type="region of interest" description="Disordered" evidence="8">
    <location>
        <begin position="478"/>
        <end position="500"/>
    </location>
</feature>
<feature type="domain" description="Major facilitator superfamily (MFS) profile" evidence="10">
    <location>
        <begin position="24"/>
        <end position="477"/>
    </location>
</feature>
<evidence type="ECO:0000259" key="10">
    <source>
        <dbReference type="PROSITE" id="PS50850"/>
    </source>
</evidence>
<evidence type="ECO:0000313" key="12">
    <source>
        <dbReference type="Proteomes" id="UP000564644"/>
    </source>
</evidence>
<dbReference type="NCBIfam" id="TIGR00711">
    <property type="entry name" value="efflux_EmrB"/>
    <property type="match status" value="1"/>
</dbReference>
<evidence type="ECO:0000256" key="5">
    <source>
        <dbReference type="ARBA" id="ARBA00022692"/>
    </source>
</evidence>
<comment type="caution">
    <text evidence="11">The sequence shown here is derived from an EMBL/GenBank/DDBJ whole genome shotgun (WGS) entry which is preliminary data.</text>
</comment>